<comment type="caution">
    <text evidence="5">The sequence shown here is derived from an EMBL/GenBank/DDBJ whole genome shotgun (WGS) entry which is preliminary data.</text>
</comment>
<dbReference type="PANTHER" id="PTHR42648">
    <property type="entry name" value="TRANSPOSASE, PUTATIVE-RELATED"/>
    <property type="match status" value="1"/>
</dbReference>
<feature type="compositionally biased region" description="Low complexity" evidence="2">
    <location>
        <begin position="305"/>
        <end position="314"/>
    </location>
</feature>
<feature type="domain" description="Retroviral polymerase SH3-like" evidence="4">
    <location>
        <begin position="203"/>
        <end position="265"/>
    </location>
</feature>
<dbReference type="Proteomes" id="UP000288805">
    <property type="component" value="Unassembled WGS sequence"/>
</dbReference>
<organism evidence="5 6">
    <name type="scientific">Vitis vinifera</name>
    <name type="common">Grape</name>
    <dbReference type="NCBI Taxonomy" id="29760"/>
    <lineage>
        <taxon>Eukaryota</taxon>
        <taxon>Viridiplantae</taxon>
        <taxon>Streptophyta</taxon>
        <taxon>Embryophyta</taxon>
        <taxon>Tracheophyta</taxon>
        <taxon>Spermatophyta</taxon>
        <taxon>Magnoliopsida</taxon>
        <taxon>eudicotyledons</taxon>
        <taxon>Gunneridae</taxon>
        <taxon>Pentapetalae</taxon>
        <taxon>rosids</taxon>
        <taxon>Vitales</taxon>
        <taxon>Vitaceae</taxon>
        <taxon>Viteae</taxon>
        <taxon>Vitis</taxon>
    </lineage>
</organism>
<dbReference type="EMBL" id="QGNW01002526">
    <property type="protein sequence ID" value="RVW18436.1"/>
    <property type="molecule type" value="Genomic_DNA"/>
</dbReference>
<feature type="compositionally biased region" description="Acidic residues" evidence="2">
    <location>
        <begin position="294"/>
        <end position="304"/>
    </location>
</feature>
<evidence type="ECO:0000259" key="4">
    <source>
        <dbReference type="Pfam" id="PF25597"/>
    </source>
</evidence>
<keyword evidence="1" id="KW-0645">Protease</keyword>
<dbReference type="Pfam" id="PF25597">
    <property type="entry name" value="SH3_retrovirus"/>
    <property type="match status" value="1"/>
</dbReference>
<evidence type="ECO:0000313" key="5">
    <source>
        <dbReference type="EMBL" id="RVW18436.1"/>
    </source>
</evidence>
<dbReference type="PANTHER" id="PTHR42648:SF18">
    <property type="entry name" value="RETROTRANSPOSON, UNCLASSIFIED-LIKE PROTEIN"/>
    <property type="match status" value="1"/>
</dbReference>
<dbReference type="GO" id="GO:0008233">
    <property type="term" value="F:peptidase activity"/>
    <property type="evidence" value="ECO:0007669"/>
    <property type="project" value="UniProtKB-KW"/>
</dbReference>
<dbReference type="InterPro" id="IPR054722">
    <property type="entry name" value="PolX-like_BBD"/>
</dbReference>
<dbReference type="InterPro" id="IPR057670">
    <property type="entry name" value="SH3_retrovirus"/>
</dbReference>
<sequence length="398" mass="45831">MEITPEVEVVVMEIIEEEEEDGTEDLLIRLLWSAIYCHKLGHFAWNVHTERQGLTTQRIKRRVVDGDDYFSDFDGTFRDSVKLRNNTSMSVLGKGNVRLKVNEMTQIITGVFYVPELKNNLLSIGQLQEKGLTILFQPWKVLSHLLVLTQSQQTFYSLALSIWPFEFSRFTDSSTKEDVQNKTPEEAWGKLKPSVDYFRVFGCLSHVHVPDSKRTKLDDKSFSCVLLGVSEESKAYRLYDPISQKIIISRNVVFEEDKNWDWDKKYEEAIVCDLEWGDDGEEATVNEEKSDSNLDADIEEDTEENNATATATESDAAVTASHLLIQNRDNPPIQMPQEIEDHLFGQAIMRQEKEFLRKSMKSNLLCLQLPDPIYFEEAVKSEKMENNYGCRNGSDQEK</sequence>
<feature type="region of interest" description="Disordered" evidence="2">
    <location>
        <begin position="281"/>
        <end position="314"/>
    </location>
</feature>
<evidence type="ECO:0000256" key="2">
    <source>
        <dbReference type="SAM" id="MobiDB-lite"/>
    </source>
</evidence>
<reference evidence="5 6" key="1">
    <citation type="journal article" date="2018" name="PLoS Genet.">
        <title>Population sequencing reveals clonal diversity and ancestral inbreeding in the grapevine cultivar Chardonnay.</title>
        <authorList>
            <person name="Roach M.J."/>
            <person name="Johnson D.L."/>
            <person name="Bohlmann J."/>
            <person name="van Vuuren H.J."/>
            <person name="Jones S.J."/>
            <person name="Pretorius I.S."/>
            <person name="Schmidt S.A."/>
            <person name="Borneman A.R."/>
        </authorList>
    </citation>
    <scope>NUCLEOTIDE SEQUENCE [LARGE SCALE GENOMIC DNA]</scope>
    <source>
        <strain evidence="6">cv. Chardonnay</strain>
        <tissue evidence="5">Leaf</tissue>
    </source>
</reference>
<name>A0A438C6A3_VITVI</name>
<evidence type="ECO:0000259" key="3">
    <source>
        <dbReference type="Pfam" id="PF22936"/>
    </source>
</evidence>
<dbReference type="GO" id="GO:0006508">
    <property type="term" value="P:proteolysis"/>
    <property type="evidence" value="ECO:0007669"/>
    <property type="project" value="UniProtKB-KW"/>
</dbReference>
<dbReference type="AlphaFoldDB" id="A0A438C6A3"/>
<feature type="domain" description="Retrovirus-related Pol polyprotein from transposon TNT 1-94-like beta-barrel" evidence="3">
    <location>
        <begin position="66"/>
        <end position="131"/>
    </location>
</feature>
<proteinExistence type="predicted"/>
<evidence type="ECO:0000256" key="1">
    <source>
        <dbReference type="ARBA" id="ARBA00022670"/>
    </source>
</evidence>
<dbReference type="Pfam" id="PF22936">
    <property type="entry name" value="Pol_BBD"/>
    <property type="match status" value="1"/>
</dbReference>
<protein>
    <submittedName>
        <fullName evidence="5">Retrovirus-related Pol polyprotein from transposon TNT 1-94</fullName>
    </submittedName>
</protein>
<gene>
    <name evidence="5" type="primary">POLX_3203</name>
    <name evidence="5" type="ORF">CK203_110488</name>
</gene>
<accession>A0A438C6A3</accession>
<keyword evidence="1" id="KW-0378">Hydrolase</keyword>
<dbReference type="InterPro" id="IPR039537">
    <property type="entry name" value="Retrotran_Ty1/copia-like"/>
</dbReference>
<evidence type="ECO:0000313" key="6">
    <source>
        <dbReference type="Proteomes" id="UP000288805"/>
    </source>
</evidence>